<feature type="binding site" evidence="5">
    <location>
        <position position="339"/>
    </location>
    <ligand>
        <name>S-adenosyl-L-methionine</name>
        <dbReference type="ChEBI" id="CHEBI:59789"/>
    </ligand>
</feature>
<dbReference type="PANTHER" id="PTHR22807">
    <property type="entry name" value="NOP2 YEAST -RELATED NOL1/NOP2/FMU SUN DOMAIN-CONTAINING"/>
    <property type="match status" value="1"/>
</dbReference>
<dbReference type="InterPro" id="IPR048889">
    <property type="entry name" value="NSUN5_RCM1_N"/>
</dbReference>
<reference evidence="9" key="3">
    <citation type="journal article" date="2010" name="Genome Res.">
        <title>Population genomic sequencing of Coccidioides fungi reveals recent hybridization and transposon control.</title>
        <authorList>
            <person name="Neafsey D.E."/>
            <person name="Barker B.M."/>
            <person name="Sharpton T.J."/>
            <person name="Stajich J.E."/>
            <person name="Park D.J."/>
            <person name="Whiston E."/>
            <person name="Hung C.-Y."/>
            <person name="McMahan C."/>
            <person name="White J."/>
            <person name="Sykes S."/>
            <person name="Heiman D."/>
            <person name="Young S."/>
            <person name="Zeng Q."/>
            <person name="Abouelleil A."/>
            <person name="Aftuck L."/>
            <person name="Bessette D."/>
            <person name="Brown A."/>
            <person name="FitzGerald M."/>
            <person name="Lui A."/>
            <person name="Macdonald J.P."/>
            <person name="Priest M."/>
            <person name="Orbach M.J."/>
            <person name="Galgiani J.N."/>
            <person name="Kirkland T.N."/>
            <person name="Cole G.T."/>
            <person name="Birren B.W."/>
            <person name="Henn M.R."/>
            <person name="Taylor J.W."/>
            <person name="Rounsley S.D."/>
        </authorList>
    </citation>
    <scope>NUCLEOTIDE SEQUENCE [LARGE SCALE GENOMIC DNA]</scope>
    <source>
        <strain evidence="9">RMSCC 3488</strain>
    </source>
</reference>
<dbReference type="InterPro" id="IPR029063">
    <property type="entry name" value="SAM-dependent_MTases_sf"/>
</dbReference>
<evidence type="ECO:0000256" key="3">
    <source>
        <dbReference type="ARBA" id="ARBA00022691"/>
    </source>
</evidence>
<dbReference type="Pfam" id="PF21148">
    <property type="entry name" value="NSUN5_fdxn-like"/>
    <property type="match status" value="1"/>
</dbReference>
<reference evidence="9" key="2">
    <citation type="journal article" date="2009" name="Genome Res.">
        <title>Comparative genomic analyses of the human fungal pathogens Coccidioides and their relatives.</title>
        <authorList>
            <person name="Sharpton T.J."/>
            <person name="Stajich J.E."/>
            <person name="Rounsley S.D."/>
            <person name="Gardner M.J."/>
            <person name="Wortman J.R."/>
            <person name="Jordar V.S."/>
            <person name="Maiti R."/>
            <person name="Kodira C.D."/>
            <person name="Neafsey D.E."/>
            <person name="Zeng Q."/>
            <person name="Hung C.-Y."/>
            <person name="McMahan C."/>
            <person name="Muszewska A."/>
            <person name="Grynberg M."/>
            <person name="Mandel M.A."/>
            <person name="Kellner E.M."/>
            <person name="Barker B.M."/>
            <person name="Galgiani J.N."/>
            <person name="Orbach M.J."/>
            <person name="Kirkland T.N."/>
            <person name="Cole G.T."/>
            <person name="Henn M.R."/>
            <person name="Birren B.W."/>
            <person name="Taylor J.W."/>
        </authorList>
    </citation>
    <scope>NUCLEOTIDE SEQUENCE [LARGE SCALE GENOMIC DNA]</scope>
    <source>
        <strain evidence="9">RMSCC 3488</strain>
    </source>
</reference>
<dbReference type="OrthoDB" id="435282at2759"/>
<evidence type="ECO:0000256" key="6">
    <source>
        <dbReference type="SAM" id="MobiDB-lite"/>
    </source>
</evidence>
<dbReference type="GO" id="GO:0008173">
    <property type="term" value="F:RNA methyltransferase activity"/>
    <property type="evidence" value="ECO:0007669"/>
    <property type="project" value="InterPro"/>
</dbReference>
<dbReference type="PROSITE" id="PS51686">
    <property type="entry name" value="SAM_MT_RSMB_NOP"/>
    <property type="match status" value="1"/>
</dbReference>
<dbReference type="EMBL" id="DS268113">
    <property type="protein sequence ID" value="KMM71864.1"/>
    <property type="molecule type" value="Genomic_DNA"/>
</dbReference>
<keyword evidence="1 5" id="KW-0489">Methyltransferase</keyword>
<evidence type="ECO:0000313" key="8">
    <source>
        <dbReference type="EMBL" id="KMM71864.1"/>
    </source>
</evidence>
<dbReference type="VEuPathDB" id="FungiDB:CPAG_08165"/>
<dbReference type="Gene3D" id="3.30.70.1170">
    <property type="entry name" value="Sun protein, domain 3"/>
    <property type="match status" value="1"/>
</dbReference>
<dbReference type="GO" id="GO:0070475">
    <property type="term" value="P:rRNA base methylation"/>
    <property type="evidence" value="ECO:0007669"/>
    <property type="project" value="TreeGrafter"/>
</dbReference>
<evidence type="ECO:0000259" key="7">
    <source>
        <dbReference type="PROSITE" id="PS51686"/>
    </source>
</evidence>
<dbReference type="Gene3D" id="3.40.50.150">
    <property type="entry name" value="Vaccinia Virus protein VP39"/>
    <property type="match status" value="1"/>
</dbReference>
<dbReference type="Proteomes" id="UP000054567">
    <property type="component" value="Unassembled WGS sequence"/>
</dbReference>
<dbReference type="PANTHER" id="PTHR22807:SF4">
    <property type="entry name" value="28S RRNA (CYTOSINE-C(5))-METHYLTRANSFERASE"/>
    <property type="match status" value="1"/>
</dbReference>
<evidence type="ECO:0000256" key="1">
    <source>
        <dbReference type="ARBA" id="ARBA00022603"/>
    </source>
</evidence>
<dbReference type="InterPro" id="IPR049560">
    <property type="entry name" value="MeTrfase_RsmB-F_NOP2_cat"/>
</dbReference>
<keyword evidence="4 5" id="KW-0694">RNA-binding</keyword>
<evidence type="ECO:0000256" key="2">
    <source>
        <dbReference type="ARBA" id="ARBA00022679"/>
    </source>
</evidence>
<feature type="domain" description="SAM-dependent MTase RsmB/NOP-type" evidence="7">
    <location>
        <begin position="174"/>
        <end position="552"/>
    </location>
</feature>
<dbReference type="GO" id="GO:0003723">
    <property type="term" value="F:RNA binding"/>
    <property type="evidence" value="ECO:0007669"/>
    <property type="project" value="UniProtKB-UniRule"/>
</dbReference>
<feature type="binding site" evidence="5">
    <location>
        <position position="359"/>
    </location>
    <ligand>
        <name>S-adenosyl-L-methionine</name>
        <dbReference type="ChEBI" id="CHEBI:59789"/>
    </ligand>
</feature>
<keyword evidence="3 5" id="KW-0949">S-adenosyl-L-methionine</keyword>
<evidence type="ECO:0000256" key="4">
    <source>
        <dbReference type="ARBA" id="ARBA00022884"/>
    </source>
</evidence>
<dbReference type="SUPFAM" id="SSF53335">
    <property type="entry name" value="S-adenosyl-L-methionine-dependent methyltransferases"/>
    <property type="match status" value="1"/>
</dbReference>
<keyword evidence="2 5" id="KW-0808">Transferase</keyword>
<feature type="compositionally biased region" description="Basic and acidic residues" evidence="6">
    <location>
        <begin position="368"/>
        <end position="380"/>
    </location>
</feature>
<feature type="compositionally biased region" description="Polar residues" evidence="6">
    <location>
        <begin position="382"/>
        <end position="395"/>
    </location>
</feature>
<name>A0A0J6FS17_COCPO</name>
<evidence type="ECO:0000313" key="9">
    <source>
        <dbReference type="Proteomes" id="UP000054567"/>
    </source>
</evidence>
<gene>
    <name evidence="8" type="ORF">CPAG_08165</name>
</gene>
<dbReference type="InterPro" id="IPR049561">
    <property type="entry name" value="NSUN5_7_fdxn-like"/>
</dbReference>
<dbReference type="InterPro" id="IPR001678">
    <property type="entry name" value="MeTrfase_RsmB-F_NOP2_dom"/>
</dbReference>
<dbReference type="AlphaFoldDB" id="A0A0J6FS17"/>
<dbReference type="InterPro" id="IPR023267">
    <property type="entry name" value="RCMT"/>
</dbReference>
<feature type="region of interest" description="Disordered" evidence="6">
    <location>
        <begin position="553"/>
        <end position="580"/>
    </location>
</feature>
<feature type="binding site" evidence="5">
    <location>
        <begin position="282"/>
        <end position="288"/>
    </location>
    <ligand>
        <name>S-adenosyl-L-methionine</name>
        <dbReference type="ChEBI" id="CHEBI:59789"/>
    </ligand>
</feature>
<feature type="active site" description="Nucleophile" evidence="5">
    <location>
        <position position="461"/>
    </location>
</feature>
<reference evidence="8 9" key="1">
    <citation type="submission" date="2007-06" db="EMBL/GenBank/DDBJ databases">
        <title>The Genome Sequence of Coccidioides posadasii RMSCC_3488.</title>
        <authorList>
            <consortium name="Coccidioides Genome Resources Consortium"/>
            <consortium name="The Broad Institute Genome Sequencing Platform"/>
            <person name="Henn M.R."/>
            <person name="Sykes S."/>
            <person name="Young S."/>
            <person name="Jaffe D."/>
            <person name="Berlin A."/>
            <person name="Alvarez P."/>
            <person name="Butler J."/>
            <person name="Gnerre S."/>
            <person name="Grabherr M."/>
            <person name="Mauceli E."/>
            <person name="Brockman W."/>
            <person name="Kodira C."/>
            <person name="Alvarado L."/>
            <person name="Zeng Q."/>
            <person name="Crawford M."/>
            <person name="Antoine C."/>
            <person name="Devon K."/>
            <person name="Galgiani J."/>
            <person name="Orsborn K."/>
            <person name="Lewis M.L."/>
            <person name="Nusbaum C."/>
            <person name="Galagan J."/>
            <person name="Birren B."/>
        </authorList>
    </citation>
    <scope>NUCLEOTIDE SEQUENCE [LARGE SCALE GENOMIC DNA]</scope>
    <source>
        <strain evidence="8 9">RMSCC 3488</strain>
    </source>
</reference>
<organism evidence="8 9">
    <name type="scientific">Coccidioides posadasii RMSCC 3488</name>
    <dbReference type="NCBI Taxonomy" id="454284"/>
    <lineage>
        <taxon>Eukaryota</taxon>
        <taxon>Fungi</taxon>
        <taxon>Dikarya</taxon>
        <taxon>Ascomycota</taxon>
        <taxon>Pezizomycotina</taxon>
        <taxon>Eurotiomycetes</taxon>
        <taxon>Eurotiomycetidae</taxon>
        <taxon>Onygenales</taxon>
        <taxon>Onygenaceae</taxon>
        <taxon>Coccidioides</taxon>
    </lineage>
</organism>
<dbReference type="Pfam" id="PF01189">
    <property type="entry name" value="Methyltr_RsmB-F"/>
    <property type="match status" value="1"/>
</dbReference>
<dbReference type="Pfam" id="PF21153">
    <property type="entry name" value="NSUN5_N"/>
    <property type="match status" value="1"/>
</dbReference>
<protein>
    <submittedName>
        <fullName evidence="8">Nucleus protein</fullName>
    </submittedName>
</protein>
<dbReference type="GO" id="GO:0005730">
    <property type="term" value="C:nucleolus"/>
    <property type="evidence" value="ECO:0007669"/>
    <property type="project" value="TreeGrafter"/>
</dbReference>
<sequence length="580" mass="63412">MTNCACQGSAATRSSAQRKTWGPSQSPRTFLEAHCEEGSEMLYFDVVSILTAPLEVGGSLKSRIYNSRLKSSPPQIYALITEVTKWNAVLKEVVDSSDILAHEPKLTPLLSLLLTHDLLLSKRGIAAPSNHPLRLAVERHKTRLNAEFTRIRIRRGCASVEQLRSAIETATNRDAGDKALPSPRWVRINNARTTLEQELNATFAGYTPVTSLHGLSTSTTRAYYADKHIPDLIAVASTSQLLSTPAYKQGKIILQDKASCFPAYLLLGDQAASWSGDLIDGCAAPGNKTTHLASLLSAAGRKGAKIYSLDASPTRSKILQKMVGIAGVDDRVTVLAGQDFLALDPEDPRFKNVTGLLLDPSCSGSGIVKREDVPRLDLPEPKSQNSRGFVNSGPNSRKRKRKPGPPEASTSESPAPDTFENEAVGGEVDISRLTKLSNLQAQIIEHAFKFPCATRITYSTCSIHAQENENVVYRALQSSVARERQWKILPRSEQAEGLKNWPHRGWLKREHKPVDGEETWELTDMESEACLRCSARDVEGTGGFFVAGFVRDQNSTSNSSKGEDGDSDGSDETWHGFDSD</sequence>
<proteinExistence type="inferred from homology"/>
<feature type="binding site" evidence="5">
    <location>
        <position position="310"/>
    </location>
    <ligand>
        <name>S-adenosyl-L-methionine</name>
        <dbReference type="ChEBI" id="CHEBI:59789"/>
    </ligand>
</feature>
<evidence type="ECO:0000256" key="5">
    <source>
        <dbReference type="PROSITE-ProRule" id="PRU01023"/>
    </source>
</evidence>
<comment type="similarity">
    <text evidence="5">Belongs to the class I-like SAM-binding methyltransferase superfamily. RsmB/NOP family.</text>
</comment>
<accession>A0A0J6FS17</accession>
<feature type="region of interest" description="Disordered" evidence="6">
    <location>
        <begin position="368"/>
        <end position="421"/>
    </location>
</feature>
<feature type="compositionally biased region" description="Low complexity" evidence="6">
    <location>
        <begin position="407"/>
        <end position="416"/>
    </location>
</feature>
<dbReference type="FunFam" id="3.30.70.1170:FF:000006">
    <property type="entry name" value="NOL1/NOP2/Sun domain family protein"/>
    <property type="match status" value="1"/>
</dbReference>
<dbReference type="PRINTS" id="PR02008">
    <property type="entry name" value="RCMTFAMILY"/>
</dbReference>